<dbReference type="EMBL" id="JAESWB010000005">
    <property type="protein sequence ID" value="MBL4950734.1"/>
    <property type="molecule type" value="Genomic_DNA"/>
</dbReference>
<dbReference type="RefSeq" id="WP_202651371.1">
    <property type="nucleotide sequence ID" value="NZ_JAESWB010000005.1"/>
</dbReference>
<evidence type="ECO:0000313" key="2">
    <source>
        <dbReference type="Proteomes" id="UP000623967"/>
    </source>
</evidence>
<organism evidence="1 2">
    <name type="scientific">Neobacillus paridis</name>
    <dbReference type="NCBI Taxonomy" id="2803862"/>
    <lineage>
        <taxon>Bacteria</taxon>
        <taxon>Bacillati</taxon>
        <taxon>Bacillota</taxon>
        <taxon>Bacilli</taxon>
        <taxon>Bacillales</taxon>
        <taxon>Bacillaceae</taxon>
        <taxon>Neobacillus</taxon>
    </lineage>
</organism>
<comment type="caution">
    <text evidence="1">The sequence shown here is derived from an EMBL/GenBank/DDBJ whole genome shotgun (WGS) entry which is preliminary data.</text>
</comment>
<protein>
    <submittedName>
        <fullName evidence="1">Uncharacterized protein</fullName>
    </submittedName>
</protein>
<keyword evidence="2" id="KW-1185">Reference proteome</keyword>
<gene>
    <name evidence="1" type="ORF">JK635_00550</name>
</gene>
<name>A0ABS1TI78_9BACI</name>
<proteinExistence type="predicted"/>
<sequence length="130" mass="15016">MGRMKKFLLTSFIAIILICGIIVSSYGTTIFQEGNPIPLLVSVTKLHFTNCEYVEFAKTEKRIRFISINKMNDQYKMVKTWMSSKGWDYKEKMGSGLIFTKNGEDAVVEVRPYTSNYFVWEIQKPSFGNT</sequence>
<accession>A0ABS1TI78</accession>
<dbReference type="Proteomes" id="UP000623967">
    <property type="component" value="Unassembled WGS sequence"/>
</dbReference>
<reference evidence="1 2" key="1">
    <citation type="submission" date="2021-01" db="EMBL/GenBank/DDBJ databases">
        <title>Genome public.</title>
        <authorList>
            <person name="Liu C."/>
            <person name="Sun Q."/>
        </authorList>
    </citation>
    <scope>NUCLEOTIDE SEQUENCE [LARGE SCALE GENOMIC DNA]</scope>
    <source>
        <strain evidence="1 2">YIM B02564</strain>
    </source>
</reference>
<evidence type="ECO:0000313" key="1">
    <source>
        <dbReference type="EMBL" id="MBL4950734.1"/>
    </source>
</evidence>